<feature type="region of interest" description="Disordered" evidence="1">
    <location>
        <begin position="21"/>
        <end position="72"/>
    </location>
</feature>
<name>A0A8D9DYL1_9HEMI</name>
<feature type="region of interest" description="Disordered" evidence="1">
    <location>
        <begin position="222"/>
        <end position="272"/>
    </location>
</feature>
<evidence type="ECO:0000256" key="2">
    <source>
        <dbReference type="SAM" id="SignalP"/>
    </source>
</evidence>
<feature type="compositionally biased region" description="Polar residues" evidence="1">
    <location>
        <begin position="224"/>
        <end position="252"/>
    </location>
</feature>
<dbReference type="AlphaFoldDB" id="A0A8D9DYL1"/>
<reference evidence="3" key="1">
    <citation type="submission" date="2021-05" db="EMBL/GenBank/DDBJ databases">
        <authorList>
            <person name="Alioto T."/>
            <person name="Alioto T."/>
            <person name="Gomez Garrido J."/>
        </authorList>
    </citation>
    <scope>NUCLEOTIDE SEQUENCE</scope>
</reference>
<feature type="signal peptide" evidence="2">
    <location>
        <begin position="1"/>
        <end position="20"/>
    </location>
</feature>
<feature type="compositionally biased region" description="Basic and acidic residues" evidence="1">
    <location>
        <begin position="253"/>
        <end position="272"/>
    </location>
</feature>
<organism evidence="3">
    <name type="scientific">Cacopsylla melanoneura</name>
    <dbReference type="NCBI Taxonomy" id="428564"/>
    <lineage>
        <taxon>Eukaryota</taxon>
        <taxon>Metazoa</taxon>
        <taxon>Ecdysozoa</taxon>
        <taxon>Arthropoda</taxon>
        <taxon>Hexapoda</taxon>
        <taxon>Insecta</taxon>
        <taxon>Pterygota</taxon>
        <taxon>Neoptera</taxon>
        <taxon>Paraneoptera</taxon>
        <taxon>Hemiptera</taxon>
        <taxon>Sternorrhyncha</taxon>
        <taxon>Psylloidea</taxon>
        <taxon>Psyllidae</taxon>
        <taxon>Psyllinae</taxon>
        <taxon>Cacopsylla</taxon>
    </lineage>
</organism>
<evidence type="ECO:0000256" key="1">
    <source>
        <dbReference type="SAM" id="MobiDB-lite"/>
    </source>
</evidence>
<protein>
    <submittedName>
        <fullName evidence="3">Uncharacterized protein</fullName>
    </submittedName>
</protein>
<feature type="compositionally biased region" description="Low complexity" evidence="1">
    <location>
        <begin position="28"/>
        <end position="40"/>
    </location>
</feature>
<sequence>MVSTIFLMGVIFITSDLVSSTPTQAPHSSSHNSKSSTQVSFSTHNAETLSKHNKTSSKHTNSSEEYKSSSEHTNLSEEFKKFSEHSNSSEEYNVHDHLKYCAKEIAQMTIDNKFLDFWKFLDNITTKEVVDKGRRVELKSDKHLYETVIKKLWEKKIIGIGKDGLKKEIQTEYDDENVLKEEELEEVIGYVIEEIEKETKVQLDKHIDDAIRDLMEPKKKKNKISSLRINETSKKSSNLRTTETSEKPSNLRTIERTDKPSSLRTTERTDTI</sequence>
<keyword evidence="2" id="KW-0732">Signal</keyword>
<dbReference type="EMBL" id="HBUF01387784">
    <property type="protein sequence ID" value="CAG6732749.1"/>
    <property type="molecule type" value="Transcribed_RNA"/>
</dbReference>
<feature type="chain" id="PRO_5034375738" evidence="2">
    <location>
        <begin position="21"/>
        <end position="272"/>
    </location>
</feature>
<proteinExistence type="predicted"/>
<accession>A0A8D9DYL1</accession>
<feature type="compositionally biased region" description="Basic and acidic residues" evidence="1">
    <location>
        <begin position="61"/>
        <end position="72"/>
    </location>
</feature>
<evidence type="ECO:0000313" key="3">
    <source>
        <dbReference type="EMBL" id="CAG6732749.1"/>
    </source>
</evidence>